<evidence type="ECO:0000259" key="2">
    <source>
        <dbReference type="PROSITE" id="PS51898"/>
    </source>
</evidence>
<dbReference type="AlphaFoldDB" id="A0A379AL37"/>
<dbReference type="RefSeq" id="WP_062758217.1">
    <property type="nucleotide sequence ID" value="NZ_CP077366.1"/>
</dbReference>
<dbReference type="CDD" id="cd00397">
    <property type="entry name" value="DNA_BRE_C"/>
    <property type="match status" value="1"/>
</dbReference>
<dbReference type="InterPro" id="IPR011010">
    <property type="entry name" value="DNA_brk_join_enz"/>
</dbReference>
<dbReference type="EMBL" id="UGSO01000001">
    <property type="protein sequence ID" value="SUB17990.1"/>
    <property type="molecule type" value="Genomic_DNA"/>
</dbReference>
<dbReference type="Pfam" id="PF00589">
    <property type="entry name" value="Phage_integrase"/>
    <property type="match status" value="1"/>
</dbReference>
<keyword evidence="4" id="KW-1185">Reference proteome</keyword>
<evidence type="ECO:0000313" key="4">
    <source>
        <dbReference type="Proteomes" id="UP000254640"/>
    </source>
</evidence>
<evidence type="ECO:0000256" key="1">
    <source>
        <dbReference type="ARBA" id="ARBA00023172"/>
    </source>
</evidence>
<dbReference type="GeneID" id="66826774"/>
<dbReference type="GO" id="GO:0003677">
    <property type="term" value="F:DNA binding"/>
    <property type="evidence" value="ECO:0007669"/>
    <property type="project" value="InterPro"/>
</dbReference>
<dbReference type="InterPro" id="IPR013762">
    <property type="entry name" value="Integrase-like_cat_sf"/>
</dbReference>
<reference evidence="3 4" key="1">
    <citation type="submission" date="2018-06" db="EMBL/GenBank/DDBJ databases">
        <authorList>
            <consortium name="Pathogen Informatics"/>
            <person name="Doyle S."/>
        </authorList>
    </citation>
    <scope>NUCLEOTIDE SEQUENCE [LARGE SCALE GENOMIC DNA]</scope>
    <source>
        <strain evidence="3 4">NCTC9381</strain>
    </source>
</reference>
<accession>A0A379AL37</accession>
<evidence type="ECO:0000313" key="3">
    <source>
        <dbReference type="EMBL" id="SUB17990.1"/>
    </source>
</evidence>
<dbReference type="Gene3D" id="1.10.443.10">
    <property type="entry name" value="Intergrase catalytic core"/>
    <property type="match status" value="1"/>
</dbReference>
<dbReference type="GO" id="GO:0006310">
    <property type="term" value="P:DNA recombination"/>
    <property type="evidence" value="ECO:0007669"/>
    <property type="project" value="UniProtKB-KW"/>
</dbReference>
<dbReference type="SUPFAM" id="SSF56349">
    <property type="entry name" value="DNA breaking-rejoining enzymes"/>
    <property type="match status" value="1"/>
</dbReference>
<dbReference type="PROSITE" id="PS51898">
    <property type="entry name" value="TYR_RECOMBINASE"/>
    <property type="match status" value="1"/>
</dbReference>
<dbReference type="Proteomes" id="UP000254640">
    <property type="component" value="Unassembled WGS sequence"/>
</dbReference>
<protein>
    <submittedName>
        <fullName evidence="3">Phage integrase family</fullName>
    </submittedName>
</protein>
<gene>
    <name evidence="3" type="ORF">NCTC9381_03932</name>
</gene>
<proteinExistence type="predicted"/>
<organism evidence="3 4">
    <name type="scientific">Enterobacter agglomerans</name>
    <name type="common">Erwinia herbicola</name>
    <name type="synonym">Pantoea agglomerans</name>
    <dbReference type="NCBI Taxonomy" id="549"/>
    <lineage>
        <taxon>Bacteria</taxon>
        <taxon>Pseudomonadati</taxon>
        <taxon>Pseudomonadota</taxon>
        <taxon>Gammaproteobacteria</taxon>
        <taxon>Enterobacterales</taxon>
        <taxon>Erwiniaceae</taxon>
        <taxon>Pantoea</taxon>
        <taxon>Pantoea agglomerans group</taxon>
    </lineage>
</organism>
<feature type="domain" description="Tyr recombinase" evidence="2">
    <location>
        <begin position="151"/>
        <end position="384"/>
    </location>
</feature>
<dbReference type="GO" id="GO:0015074">
    <property type="term" value="P:DNA integration"/>
    <property type="evidence" value="ECO:0007669"/>
    <property type="project" value="InterPro"/>
</dbReference>
<keyword evidence="1" id="KW-0233">DNA recombination</keyword>
<dbReference type="InterPro" id="IPR002104">
    <property type="entry name" value="Integrase_catalytic"/>
</dbReference>
<sequence length="440" mass="50549">MLGDKNLKADICHARMKGYLFELNDDGWKLSKDIVVYPKNVTQYLHSDLKDGYVKTLAYFAMEYSSGHTKKINQIFTQWGRALGLTVINKKSILDFKSYLGKNQENRLKIIKNFILKWHELGHFGVEVSSVQLLNKLYIRSAICGDAVKRRNPDCGPFDQREMESILKKIHALNDEGKISEDTYCFLLLLIYTGRRTQQISSIRIKDIVKVEDNVFINIPKVKQRQNFRSEFSSVEISDFLYEKLTELSQSVLSIVEKQIGAKVNENIGRELPLFINKKELAFCSEEGMLIAKIESDFLHSKNRGITKRIDNLFRINPVFSARTDKPIKVNPARFRYTLGSELARKGASIHTIAKALDHSSVACSGIYIKNHADNASEIDKRMDVFFEPLSKLFLGVEPETNANRFIELMRSTFHVAQNESSNTHCKNCRFFESWGGMYE</sequence>
<name>A0A379AL37_ENTAG</name>